<feature type="compositionally biased region" description="Basic and acidic residues" evidence="1">
    <location>
        <begin position="1"/>
        <end position="26"/>
    </location>
</feature>
<reference evidence="2" key="1">
    <citation type="submission" date="2007-10" db="EMBL/GenBank/DDBJ databases">
        <authorList>
            <person name="Fulton L."/>
            <person name="Clifton S."/>
            <person name="Fulton B."/>
            <person name="Xu J."/>
            <person name="Minx P."/>
            <person name="Pepin K.H."/>
            <person name="Johnson M."/>
            <person name="Thiruvilangam P."/>
            <person name="Bhonagiri V."/>
            <person name="Nash W.E."/>
            <person name="Mardis E.R."/>
            <person name="Wilson R.K."/>
        </authorList>
    </citation>
    <scope>NUCLEOTIDE SEQUENCE [LARGE SCALE GENOMIC DNA]</scope>
    <source>
        <strain evidence="2">DSM 17216</strain>
    </source>
</reference>
<evidence type="ECO:0000256" key="1">
    <source>
        <dbReference type="SAM" id="MobiDB-lite"/>
    </source>
</evidence>
<sequence length="72" mass="8567">MNRNEEVKPSFRAEFTPHKSTKKNETRTLLAGKFRKDPQETPPPRIIRPVTENRKQKSAARSQLSNLFRRYR</sequence>
<protein>
    <submittedName>
        <fullName evidence="2">Uncharacterized protein</fullName>
    </submittedName>
</protein>
<evidence type="ECO:0000313" key="3">
    <source>
        <dbReference type="Proteomes" id="UP000005819"/>
    </source>
</evidence>
<name>B0MUA8_9BACT</name>
<dbReference type="EMBL" id="ABFK02000016">
    <property type="protein sequence ID" value="EDS04344.1"/>
    <property type="molecule type" value="Genomic_DNA"/>
</dbReference>
<dbReference type="HOGENOM" id="CLU_2713405_0_0_10"/>
<dbReference type="Proteomes" id="UP000005819">
    <property type="component" value="Unassembled WGS sequence"/>
</dbReference>
<organism evidence="2 3">
    <name type="scientific">Alistipes putredinis DSM 17216</name>
    <dbReference type="NCBI Taxonomy" id="445970"/>
    <lineage>
        <taxon>Bacteria</taxon>
        <taxon>Pseudomonadati</taxon>
        <taxon>Bacteroidota</taxon>
        <taxon>Bacteroidia</taxon>
        <taxon>Bacteroidales</taxon>
        <taxon>Rikenellaceae</taxon>
        <taxon>Alistipes</taxon>
    </lineage>
</organism>
<reference evidence="2" key="2">
    <citation type="submission" date="2013-09" db="EMBL/GenBank/DDBJ databases">
        <title>Draft genome sequence of Alistipes putredinis (DSM 17216).</title>
        <authorList>
            <person name="Sudarsanam P."/>
            <person name="Ley R."/>
            <person name="Guruge J."/>
            <person name="Turnbaugh P.J."/>
            <person name="Mahowald M."/>
            <person name="Liep D."/>
            <person name="Gordon J."/>
        </authorList>
    </citation>
    <scope>NUCLEOTIDE SEQUENCE</scope>
    <source>
        <strain evidence="2">DSM 17216</strain>
    </source>
</reference>
<comment type="caution">
    <text evidence="2">The sequence shown here is derived from an EMBL/GenBank/DDBJ whole genome shotgun (WGS) entry which is preliminary data.</text>
</comment>
<evidence type="ECO:0000313" key="2">
    <source>
        <dbReference type="EMBL" id="EDS04344.1"/>
    </source>
</evidence>
<gene>
    <name evidence="2" type="ORF">ALIPUT_00215</name>
</gene>
<keyword evidence="3" id="KW-1185">Reference proteome</keyword>
<feature type="region of interest" description="Disordered" evidence="1">
    <location>
        <begin position="1"/>
        <end position="72"/>
    </location>
</feature>
<accession>B0MUA8</accession>
<proteinExistence type="predicted"/>
<dbReference type="AlphaFoldDB" id="B0MUA8"/>